<evidence type="ECO:0008006" key="3">
    <source>
        <dbReference type="Google" id="ProtNLM"/>
    </source>
</evidence>
<organism evidence="1 2">
    <name type="scientific">Defluviitoga tunisiensis</name>
    <dbReference type="NCBI Taxonomy" id="1006576"/>
    <lineage>
        <taxon>Bacteria</taxon>
        <taxon>Thermotogati</taxon>
        <taxon>Thermotogota</taxon>
        <taxon>Thermotogae</taxon>
        <taxon>Petrotogales</taxon>
        <taxon>Petrotogaceae</taxon>
        <taxon>Defluviitoga</taxon>
    </lineage>
</organism>
<dbReference type="GO" id="GO:0006352">
    <property type="term" value="P:DNA-templated transcription initiation"/>
    <property type="evidence" value="ECO:0007669"/>
    <property type="project" value="InterPro"/>
</dbReference>
<protein>
    <recommendedName>
        <fullName evidence="3">RNA polymerase sigma-70 region 2 domain-containing protein</fullName>
    </recommendedName>
</protein>
<dbReference type="GO" id="GO:0003700">
    <property type="term" value="F:DNA-binding transcription factor activity"/>
    <property type="evidence" value="ECO:0007669"/>
    <property type="project" value="InterPro"/>
</dbReference>
<dbReference type="SUPFAM" id="SSF88946">
    <property type="entry name" value="Sigma2 domain of RNA polymerase sigma factors"/>
    <property type="match status" value="1"/>
</dbReference>
<evidence type="ECO:0000313" key="1">
    <source>
        <dbReference type="EMBL" id="CEP78272.1"/>
    </source>
</evidence>
<accession>A0A0C7NR26</accession>
<gene>
    <name evidence="1" type="ORF">DTL3_0968</name>
</gene>
<reference evidence="2" key="1">
    <citation type="submission" date="2014-11" db="EMBL/GenBank/DDBJ databases">
        <authorList>
            <person name="Wibberg D."/>
        </authorList>
    </citation>
    <scope>NUCLEOTIDE SEQUENCE [LARGE SCALE GENOMIC DNA]</scope>
    <source>
        <strain evidence="2">L3</strain>
    </source>
</reference>
<evidence type="ECO:0000313" key="2">
    <source>
        <dbReference type="Proteomes" id="UP000032809"/>
    </source>
</evidence>
<dbReference type="KEGG" id="dtn:DTL3_0968"/>
<dbReference type="AlphaFoldDB" id="A0A0C7NR26"/>
<proteinExistence type="predicted"/>
<name>A0A0C7NR26_DEFTU</name>
<dbReference type="Proteomes" id="UP000032809">
    <property type="component" value="Chromosome I"/>
</dbReference>
<dbReference type="HOGENOM" id="CLU_2166807_0_0_0"/>
<keyword evidence="2" id="KW-1185">Reference proteome</keyword>
<dbReference type="InterPro" id="IPR013325">
    <property type="entry name" value="RNA_pol_sigma_r2"/>
</dbReference>
<sequence>MELAQKGDQGAKERLYLKYKGFLVNETKKLVDNCGLDFDDTFGSLCYLFLWSVYTYNLKGQFRGYMKFYIERKIKDDIGKRKARMPHVPKEAPFYLRNLNEILIGNLEDD</sequence>
<dbReference type="EMBL" id="LN824141">
    <property type="protein sequence ID" value="CEP78272.1"/>
    <property type="molecule type" value="Genomic_DNA"/>
</dbReference>